<feature type="transmembrane region" description="Helical" evidence="6">
    <location>
        <begin position="254"/>
        <end position="274"/>
    </location>
</feature>
<feature type="transmembrane region" description="Helical" evidence="6">
    <location>
        <begin position="80"/>
        <end position="98"/>
    </location>
</feature>
<proteinExistence type="inferred from homology"/>
<dbReference type="InterPro" id="IPR013604">
    <property type="entry name" value="7TM_chemorcpt"/>
</dbReference>
<gene>
    <name evidence="7" type="ORF">EEDITHA_LOCUS8647</name>
</gene>
<keyword evidence="6" id="KW-0807">Transducer</keyword>
<dbReference type="EMBL" id="CAKOGL010000012">
    <property type="protein sequence ID" value="CAH2092930.1"/>
    <property type="molecule type" value="Genomic_DNA"/>
</dbReference>
<keyword evidence="3 6" id="KW-0812">Transmembrane</keyword>
<organism evidence="7 8">
    <name type="scientific">Euphydryas editha</name>
    <name type="common">Edith's checkerspot</name>
    <dbReference type="NCBI Taxonomy" id="104508"/>
    <lineage>
        <taxon>Eukaryota</taxon>
        <taxon>Metazoa</taxon>
        <taxon>Ecdysozoa</taxon>
        <taxon>Arthropoda</taxon>
        <taxon>Hexapoda</taxon>
        <taxon>Insecta</taxon>
        <taxon>Pterygota</taxon>
        <taxon>Neoptera</taxon>
        <taxon>Endopterygota</taxon>
        <taxon>Lepidoptera</taxon>
        <taxon>Glossata</taxon>
        <taxon>Ditrysia</taxon>
        <taxon>Papilionoidea</taxon>
        <taxon>Nymphalidae</taxon>
        <taxon>Nymphalinae</taxon>
        <taxon>Euphydryas</taxon>
    </lineage>
</organism>
<sequence length="387" mass="45354">MSPPVPRINTFINVTGKPKVDKISKFFILGEFLIGVNRLHIIGIRKFCFLFMTLCICVSISTSLIFKYAFTENDRFTHQYFMLEIFRFLMCSTLALIFQGKLINFYNELSKFDEDIGFEANKTENRKNIQNYSLMLVAIVLSITLYLFSDLGFLIDLLLFLPGKLQQCFELHYYGHLLILIIPRIKLLTNYISFSYPNKKNNELEEIGNFAKKYHIFNRQIRNFSKIEMKRLINLYNRIIIAFDFLYESTKWQILIFMTTIFTLSLDFSFKIAIRVINNNCSISMYLIAASFFLIEILPFLTPCIYAGQVCSQVRVLKDVISSKLYENILDKSNRSSARSLLSLIETRDLSFSLFHMFEIDIALPFKFMGLLITYLIILLQFDKILN</sequence>
<evidence type="ECO:0000256" key="2">
    <source>
        <dbReference type="ARBA" id="ARBA00022475"/>
    </source>
</evidence>
<keyword evidence="5 6" id="KW-0472">Membrane</keyword>
<evidence type="ECO:0000256" key="6">
    <source>
        <dbReference type="RuleBase" id="RU363108"/>
    </source>
</evidence>
<keyword evidence="6" id="KW-0675">Receptor</keyword>
<protein>
    <recommendedName>
        <fullName evidence="6">Gustatory receptor</fullName>
    </recommendedName>
</protein>
<evidence type="ECO:0000256" key="3">
    <source>
        <dbReference type="ARBA" id="ARBA00022692"/>
    </source>
</evidence>
<name>A0AAU9U7Y6_EUPED</name>
<keyword evidence="4 6" id="KW-1133">Transmembrane helix</keyword>
<dbReference type="GO" id="GO:0050909">
    <property type="term" value="P:sensory perception of taste"/>
    <property type="evidence" value="ECO:0007669"/>
    <property type="project" value="InterPro"/>
</dbReference>
<evidence type="ECO:0000313" key="7">
    <source>
        <dbReference type="EMBL" id="CAH2092930.1"/>
    </source>
</evidence>
<dbReference type="GO" id="GO:0005886">
    <property type="term" value="C:plasma membrane"/>
    <property type="evidence" value="ECO:0007669"/>
    <property type="project" value="UniProtKB-SubCell"/>
</dbReference>
<comment type="similarity">
    <text evidence="6">Belongs to the insect chemoreceptor superfamily. Gustatory receptor (GR) family.</text>
</comment>
<dbReference type="AlphaFoldDB" id="A0AAU9U7Y6"/>
<comment type="caution">
    <text evidence="6">Lacks conserved residue(s) required for the propagation of feature annotation.</text>
</comment>
<comment type="caution">
    <text evidence="7">The sequence shown here is derived from an EMBL/GenBank/DDBJ whole genome shotgun (WGS) entry which is preliminary data.</text>
</comment>
<evidence type="ECO:0000256" key="5">
    <source>
        <dbReference type="ARBA" id="ARBA00023136"/>
    </source>
</evidence>
<accession>A0AAU9U7Y6</accession>
<keyword evidence="8" id="KW-1185">Reference proteome</keyword>
<evidence type="ECO:0000256" key="1">
    <source>
        <dbReference type="ARBA" id="ARBA00004651"/>
    </source>
</evidence>
<comment type="subcellular location">
    <subcellularLocation>
        <location evidence="1 6">Cell membrane</location>
        <topology evidence="1 6">Multi-pass membrane protein</topology>
    </subcellularLocation>
</comment>
<dbReference type="Pfam" id="PF08395">
    <property type="entry name" value="7tm_7"/>
    <property type="match status" value="1"/>
</dbReference>
<dbReference type="GO" id="GO:0007165">
    <property type="term" value="P:signal transduction"/>
    <property type="evidence" value="ECO:0007669"/>
    <property type="project" value="UniProtKB-KW"/>
</dbReference>
<evidence type="ECO:0000256" key="4">
    <source>
        <dbReference type="ARBA" id="ARBA00022989"/>
    </source>
</evidence>
<reference evidence="7" key="1">
    <citation type="submission" date="2022-03" db="EMBL/GenBank/DDBJ databases">
        <authorList>
            <person name="Tunstrom K."/>
        </authorList>
    </citation>
    <scope>NUCLEOTIDE SEQUENCE</scope>
</reference>
<feature type="transmembrane region" description="Helical" evidence="6">
    <location>
        <begin position="362"/>
        <end position="382"/>
    </location>
</feature>
<feature type="transmembrane region" description="Helical" evidence="6">
    <location>
        <begin position="47"/>
        <end position="68"/>
    </location>
</feature>
<evidence type="ECO:0000313" key="8">
    <source>
        <dbReference type="Proteomes" id="UP001153954"/>
    </source>
</evidence>
<dbReference type="Proteomes" id="UP001153954">
    <property type="component" value="Unassembled WGS sequence"/>
</dbReference>
<keyword evidence="2 6" id="KW-1003">Cell membrane</keyword>
<feature type="transmembrane region" description="Helical" evidence="6">
    <location>
        <begin position="132"/>
        <end position="161"/>
    </location>
</feature>
<comment type="function">
    <text evidence="6">Gustatory receptor which mediates acceptance or avoidance behavior, depending on its substrates.</text>
</comment>
<feature type="transmembrane region" description="Helical" evidence="6">
    <location>
        <begin position="286"/>
        <end position="308"/>
    </location>
</feature>